<organism evidence="3 4">
    <name type="scientific">candidate division CPR3 bacterium GW2011_GWF2_35_18</name>
    <dbReference type="NCBI Taxonomy" id="1618350"/>
    <lineage>
        <taxon>Bacteria</taxon>
        <taxon>Bacteria division CPR3</taxon>
    </lineage>
</organism>
<feature type="transmembrane region" description="Helical" evidence="2">
    <location>
        <begin position="57"/>
        <end position="76"/>
    </location>
</feature>
<feature type="coiled-coil region" evidence="1">
    <location>
        <begin position="166"/>
        <end position="193"/>
    </location>
</feature>
<dbReference type="EMBL" id="LBQB01000003">
    <property type="protein sequence ID" value="KKP69800.1"/>
    <property type="molecule type" value="Genomic_DNA"/>
</dbReference>
<keyword evidence="1" id="KW-0175">Coiled coil</keyword>
<evidence type="ECO:0008006" key="5">
    <source>
        <dbReference type="Google" id="ProtNLM"/>
    </source>
</evidence>
<keyword evidence="2" id="KW-0472">Membrane</keyword>
<dbReference type="InterPro" id="IPR007060">
    <property type="entry name" value="FtsL/DivIC"/>
</dbReference>
<keyword evidence="2" id="KW-0812">Transmembrane</keyword>
<evidence type="ECO:0000313" key="4">
    <source>
        <dbReference type="Proteomes" id="UP000034581"/>
    </source>
</evidence>
<comment type="caution">
    <text evidence="3">The sequence shown here is derived from an EMBL/GenBank/DDBJ whole genome shotgun (WGS) entry which is preliminary data.</text>
</comment>
<name>A0A0G0E3E5_UNCC3</name>
<evidence type="ECO:0000313" key="3">
    <source>
        <dbReference type="EMBL" id="KKP69800.1"/>
    </source>
</evidence>
<protein>
    <recommendedName>
        <fullName evidence="5">Septum formation initiator</fullName>
    </recommendedName>
</protein>
<dbReference type="Proteomes" id="UP000034581">
    <property type="component" value="Unassembled WGS sequence"/>
</dbReference>
<keyword evidence="2" id="KW-1133">Transmembrane helix</keyword>
<sequence>MDNCRSRNVAYLLFCVKNYRIYNLFISLLTSHLHIFYKVENVNQWPKIDIIKNVLNLKFYFAIFNLLSIYLKDMFFKANKELLKHKASNKHDVKVNIFDDSSNEVQDKNSIKSPKIFTDKPRFLHKKNQTFTIETFFSSILIIFLLWLAFSLSKSLWQTISNQTRIIKENEERDKLSEEVVFLQEKLSYLKSESYIEEEGRNKLGLAKDGEKVLIIPEDTLNEIEASLEEDTEFSVKSLSVWEQWFKFFF</sequence>
<reference evidence="3 4" key="1">
    <citation type="journal article" date="2015" name="Nature">
        <title>rRNA introns, odd ribosomes, and small enigmatic genomes across a large radiation of phyla.</title>
        <authorList>
            <person name="Brown C.T."/>
            <person name="Hug L.A."/>
            <person name="Thomas B.C."/>
            <person name="Sharon I."/>
            <person name="Castelle C.J."/>
            <person name="Singh A."/>
            <person name="Wilkins M.J."/>
            <person name="Williams K.H."/>
            <person name="Banfield J.F."/>
        </authorList>
    </citation>
    <scope>NUCLEOTIDE SEQUENCE [LARGE SCALE GENOMIC DNA]</scope>
</reference>
<dbReference type="AlphaFoldDB" id="A0A0G0E3E5"/>
<evidence type="ECO:0000256" key="2">
    <source>
        <dbReference type="SAM" id="Phobius"/>
    </source>
</evidence>
<dbReference type="Pfam" id="PF04977">
    <property type="entry name" value="DivIC"/>
    <property type="match status" value="1"/>
</dbReference>
<evidence type="ECO:0000256" key="1">
    <source>
        <dbReference type="SAM" id="Coils"/>
    </source>
</evidence>
<proteinExistence type="predicted"/>
<dbReference type="STRING" id="1618350.UR67_C0003G0078"/>
<gene>
    <name evidence="3" type="ORF">UR67_C0003G0078</name>
</gene>
<accession>A0A0G0E3E5</accession>
<feature type="transmembrane region" description="Helical" evidence="2">
    <location>
        <begin position="131"/>
        <end position="150"/>
    </location>
</feature>